<sequence length="74" mass="8328">MKIFTVDAVVKGRNNRLLSESRTQVKRFRTKHLGQVMVLGRVVSDGSLLQVPLVPCPGMVNKWIVNAKLDLQIK</sequence>
<name>A0A0K2SZ40_LEPSM</name>
<evidence type="ECO:0000313" key="1">
    <source>
        <dbReference type="EMBL" id="CDW18486.1"/>
    </source>
</evidence>
<proteinExistence type="predicted"/>
<dbReference type="AlphaFoldDB" id="A0A0K2SZ40"/>
<protein>
    <submittedName>
        <fullName evidence="1">Uncharacterized protein</fullName>
    </submittedName>
</protein>
<dbReference type="EMBL" id="HACA01001125">
    <property type="protein sequence ID" value="CDW18486.1"/>
    <property type="molecule type" value="Transcribed_RNA"/>
</dbReference>
<reference evidence="1" key="1">
    <citation type="submission" date="2014-05" db="EMBL/GenBank/DDBJ databases">
        <authorList>
            <person name="Chronopoulou M."/>
        </authorList>
    </citation>
    <scope>NUCLEOTIDE SEQUENCE</scope>
    <source>
        <tissue evidence="1">Whole organism</tissue>
    </source>
</reference>
<organism evidence="1">
    <name type="scientific">Lepeophtheirus salmonis</name>
    <name type="common">Salmon louse</name>
    <name type="synonym">Caligus salmonis</name>
    <dbReference type="NCBI Taxonomy" id="72036"/>
    <lineage>
        <taxon>Eukaryota</taxon>
        <taxon>Metazoa</taxon>
        <taxon>Ecdysozoa</taxon>
        <taxon>Arthropoda</taxon>
        <taxon>Crustacea</taxon>
        <taxon>Multicrustacea</taxon>
        <taxon>Hexanauplia</taxon>
        <taxon>Copepoda</taxon>
        <taxon>Siphonostomatoida</taxon>
        <taxon>Caligidae</taxon>
        <taxon>Lepeophtheirus</taxon>
    </lineage>
</organism>
<accession>A0A0K2SZ40</accession>